<feature type="transmembrane region" description="Helical" evidence="9">
    <location>
        <begin position="672"/>
        <end position="694"/>
    </location>
</feature>
<sequence>MADTKLFVTGAPPLDVRDMELDVLGFLDSLGEDNITAAERCYRSHSRSSVLQGLPFGGVPTVLAINVVMWMFLLLIFSCLRKAAWDYGRLALLMENDSLTSLFYGEQSEKEKSPSESSPSDSETKDLVNPLSLCCLSRDDEIRSKCGIDATTYLSFQRHIILLMTVVCLLSLAIILPVNFSGNLLGDNPENFGRTTVANLPAKDSFLWLHSIFALLYFIITVLCMAHHSSRLEYREDEKVARTLMITCIPREISDPGLITKHFHEAYPSCTVTDVRFCFNVHKLMMLDSERRKAMKGRLYFATMSQKEGKIMMKIHPCATIFCCDVCGFEQVDAEQYYSELEEKLTDEFNAEKHRISLKRLGIAFVTFRDERMTAVIVKDYSRVGCRRRPKQSSITTVVQSHRWGVGYAPAPSDIIWENLSLCGSRWWLRFVLLNILLFLLLFFLTTPAIIVNTMDKLNVTRPVDSLRSPIITQFFPTLLLWAFSVLLPFIVYYSAFFESHWTRSSENQITMHKCFVLLVFMVIILPSLGLSSLDLFFRWLFDVNFLEDKNIKFECVFLPDNGAFFVNYVITSSLIGTAMELLRIPALMVYALRLCLAKPGAERIHVKRSQAYEFQFGLQYAWTMCIYAVSMTYSITCPIIMPFGLLYLILKHMVDRYNIYYAYVPTKLNQRIHTAAISQVIVAPILCMFWLLFFSVLRLGPVHSITLFTFVSLLSCLAFSLLGLCLRKQPDKSSSYQVSYQQILIYNDVISNLSLCPSPQLFLASVLLEPELGLTPMPSPAHQSYGTMASSQDREEEEEDQSGLGSGVVELRENRTDGWRAEWISEL</sequence>
<dbReference type="InterPro" id="IPR027815">
    <property type="entry name" value="CSC1/OSCA1-like_cyt"/>
</dbReference>
<feature type="compositionally biased region" description="Polar residues" evidence="8">
    <location>
        <begin position="782"/>
        <end position="792"/>
    </location>
</feature>
<evidence type="ECO:0000256" key="1">
    <source>
        <dbReference type="ARBA" id="ARBA00004141"/>
    </source>
</evidence>
<evidence type="ECO:0000256" key="8">
    <source>
        <dbReference type="SAM" id="MobiDB-lite"/>
    </source>
</evidence>
<feature type="transmembrane region" description="Helical" evidence="9">
    <location>
        <begin position="471"/>
        <end position="494"/>
    </location>
</feature>
<feature type="transmembrane region" description="Helical" evidence="9">
    <location>
        <begin position="515"/>
        <end position="538"/>
    </location>
</feature>
<gene>
    <name evidence="13" type="primary">TMEM63C</name>
    <name evidence="13" type="synonym">LOC109894486</name>
</gene>
<feature type="region of interest" description="Disordered" evidence="8">
    <location>
        <begin position="778"/>
        <end position="811"/>
    </location>
</feature>
<evidence type="ECO:0000259" key="12">
    <source>
        <dbReference type="Pfam" id="PF14703"/>
    </source>
</evidence>
<dbReference type="PANTHER" id="PTHR13018">
    <property type="entry name" value="PROBABLE MEMBRANE PROTEIN DUF221-RELATED"/>
    <property type="match status" value="1"/>
</dbReference>
<feature type="transmembrane region" description="Helical" evidence="9">
    <location>
        <begin position="427"/>
        <end position="451"/>
    </location>
</feature>
<dbReference type="Ensembl" id="ENSOKIT00005013533.1">
    <property type="protein sequence ID" value="ENSOKIP00005012683.1"/>
    <property type="gene ID" value="ENSOKIG00005005452.1"/>
</dbReference>
<comment type="catalytic activity">
    <reaction evidence="7">
        <text>Ca(2+)(in) = Ca(2+)(out)</text>
        <dbReference type="Rhea" id="RHEA:29671"/>
        <dbReference type="ChEBI" id="CHEBI:29108"/>
    </reaction>
</comment>
<dbReference type="InterPro" id="IPR032880">
    <property type="entry name" value="CSC1/OSCA1-like_N"/>
</dbReference>
<feature type="domain" description="CSC1/OSCA1-like 7TM region" evidence="10">
    <location>
        <begin position="432"/>
        <end position="688"/>
    </location>
</feature>
<dbReference type="GO" id="GO:0005227">
    <property type="term" value="F:calcium-activated cation channel activity"/>
    <property type="evidence" value="ECO:0007669"/>
    <property type="project" value="InterPro"/>
</dbReference>
<evidence type="ECO:0000256" key="4">
    <source>
        <dbReference type="ARBA" id="ARBA00022692"/>
    </source>
</evidence>
<keyword evidence="6 9" id="KW-0472">Membrane</keyword>
<feature type="region of interest" description="Disordered" evidence="8">
    <location>
        <begin position="105"/>
        <end position="126"/>
    </location>
</feature>
<comment type="similarity">
    <text evidence="2">Belongs to the CSC1 (TC 1.A.17) family.</text>
</comment>
<dbReference type="Pfam" id="PF13967">
    <property type="entry name" value="RSN1_TM"/>
    <property type="match status" value="1"/>
</dbReference>
<feature type="domain" description="CSC1/OSCA1-like cytosolic" evidence="12">
    <location>
        <begin position="241"/>
        <end position="419"/>
    </location>
</feature>
<keyword evidence="14" id="KW-1185">Reference proteome</keyword>
<evidence type="ECO:0000256" key="5">
    <source>
        <dbReference type="ARBA" id="ARBA00022989"/>
    </source>
</evidence>
<evidence type="ECO:0000256" key="6">
    <source>
        <dbReference type="ARBA" id="ARBA00023136"/>
    </source>
</evidence>
<feature type="transmembrane region" description="Helical" evidence="9">
    <location>
        <begin position="56"/>
        <end position="80"/>
    </location>
</feature>
<feature type="transmembrane region" description="Helical" evidence="9">
    <location>
        <begin position="621"/>
        <end position="651"/>
    </location>
</feature>
<organism evidence="13 14">
    <name type="scientific">Oncorhynchus kisutch</name>
    <name type="common">Coho salmon</name>
    <name type="synonym">Salmo kisutch</name>
    <dbReference type="NCBI Taxonomy" id="8019"/>
    <lineage>
        <taxon>Eukaryota</taxon>
        <taxon>Metazoa</taxon>
        <taxon>Chordata</taxon>
        <taxon>Craniata</taxon>
        <taxon>Vertebrata</taxon>
        <taxon>Euteleostomi</taxon>
        <taxon>Actinopterygii</taxon>
        <taxon>Neopterygii</taxon>
        <taxon>Teleostei</taxon>
        <taxon>Protacanthopterygii</taxon>
        <taxon>Salmoniformes</taxon>
        <taxon>Salmonidae</taxon>
        <taxon>Salmoninae</taxon>
        <taxon>Oncorhynchus</taxon>
    </lineage>
</organism>
<feature type="transmembrane region" description="Helical" evidence="9">
    <location>
        <begin position="160"/>
        <end position="180"/>
    </location>
</feature>
<comment type="subcellular location">
    <subcellularLocation>
        <location evidence="1">Membrane</location>
        <topology evidence="1">Multi-pass membrane protein</topology>
    </subcellularLocation>
</comment>
<dbReference type="Pfam" id="PF14703">
    <property type="entry name" value="PHM7_cyt"/>
    <property type="match status" value="1"/>
</dbReference>
<feature type="transmembrane region" description="Helical" evidence="9">
    <location>
        <begin position="206"/>
        <end position="226"/>
    </location>
</feature>
<evidence type="ECO:0000256" key="7">
    <source>
        <dbReference type="ARBA" id="ARBA00036634"/>
    </source>
</evidence>
<evidence type="ECO:0000256" key="3">
    <source>
        <dbReference type="ARBA" id="ARBA00022448"/>
    </source>
</evidence>
<dbReference type="InterPro" id="IPR003864">
    <property type="entry name" value="CSC1/OSCA1-like_7TM"/>
</dbReference>
<evidence type="ECO:0000256" key="2">
    <source>
        <dbReference type="ARBA" id="ARBA00007779"/>
    </source>
</evidence>
<evidence type="ECO:0000259" key="11">
    <source>
        <dbReference type="Pfam" id="PF13967"/>
    </source>
</evidence>
<dbReference type="AlphaFoldDB" id="A0A8C7CWM4"/>
<keyword evidence="5 9" id="KW-1133">Transmembrane helix</keyword>
<protein>
    <submittedName>
        <fullName evidence="13">Transmembrane protein 63C</fullName>
    </submittedName>
</protein>
<evidence type="ECO:0000256" key="9">
    <source>
        <dbReference type="SAM" id="Phobius"/>
    </source>
</evidence>
<evidence type="ECO:0000313" key="13">
    <source>
        <dbReference type="Ensembl" id="ENSOKIP00005012683.1"/>
    </source>
</evidence>
<dbReference type="GeneTree" id="ENSGT00940000159072"/>
<feature type="domain" description="CSC1/OSCA1-like N-terminal transmembrane" evidence="11">
    <location>
        <begin position="61"/>
        <end position="225"/>
    </location>
</feature>
<proteinExistence type="inferred from homology"/>
<name>A0A8C7CWM4_ONCKI</name>
<dbReference type="Pfam" id="PF02714">
    <property type="entry name" value="RSN1_7TM"/>
    <property type="match status" value="1"/>
</dbReference>
<reference evidence="13" key="2">
    <citation type="submission" date="2025-09" db="UniProtKB">
        <authorList>
            <consortium name="Ensembl"/>
        </authorList>
    </citation>
    <scope>IDENTIFICATION</scope>
</reference>
<feature type="transmembrane region" description="Helical" evidence="9">
    <location>
        <begin position="706"/>
        <end position="727"/>
    </location>
</feature>
<dbReference type="InterPro" id="IPR045122">
    <property type="entry name" value="Csc1-like"/>
</dbReference>
<keyword evidence="4 9" id="KW-0812">Transmembrane</keyword>
<dbReference type="GO" id="GO:0005886">
    <property type="term" value="C:plasma membrane"/>
    <property type="evidence" value="ECO:0007669"/>
    <property type="project" value="TreeGrafter"/>
</dbReference>
<reference evidence="13" key="1">
    <citation type="submission" date="2025-08" db="UniProtKB">
        <authorList>
            <consortium name="Ensembl"/>
        </authorList>
    </citation>
    <scope>IDENTIFICATION</scope>
</reference>
<accession>A0A8C7CWM4</accession>
<dbReference type="PANTHER" id="PTHR13018:SF21">
    <property type="entry name" value="CALCIUM PERMEABLE STRESS-GATED CATION CHANNEL 1"/>
    <property type="match status" value="1"/>
</dbReference>
<evidence type="ECO:0000259" key="10">
    <source>
        <dbReference type="Pfam" id="PF02714"/>
    </source>
</evidence>
<evidence type="ECO:0000313" key="14">
    <source>
        <dbReference type="Proteomes" id="UP000694557"/>
    </source>
</evidence>
<dbReference type="Proteomes" id="UP000694557">
    <property type="component" value="Unassembled WGS sequence"/>
</dbReference>
<keyword evidence="3" id="KW-0813">Transport</keyword>